<evidence type="ECO:0000313" key="3">
    <source>
        <dbReference type="Proteomes" id="UP000268879"/>
    </source>
</evidence>
<protein>
    <submittedName>
        <fullName evidence="2">Uncharacterized protein</fullName>
    </submittedName>
</protein>
<name>A0A448Q6S7_HAEPA</name>
<accession>A0A448Q6S7</accession>
<dbReference type="AlphaFoldDB" id="A0A448Q6S7"/>
<dbReference type="EMBL" id="LR134481">
    <property type="protein sequence ID" value="VEI32582.1"/>
    <property type="molecule type" value="Genomic_DNA"/>
</dbReference>
<keyword evidence="1" id="KW-0175">Coiled coil</keyword>
<gene>
    <name evidence="2" type="ORF">NCTC10665_01654</name>
</gene>
<organism evidence="2 3">
    <name type="scientific">Haemophilus parainfluenzae</name>
    <dbReference type="NCBI Taxonomy" id="729"/>
    <lineage>
        <taxon>Bacteria</taxon>
        <taxon>Pseudomonadati</taxon>
        <taxon>Pseudomonadota</taxon>
        <taxon>Gammaproteobacteria</taxon>
        <taxon>Pasteurellales</taxon>
        <taxon>Pasteurellaceae</taxon>
        <taxon>Haemophilus</taxon>
    </lineage>
</organism>
<evidence type="ECO:0000256" key="1">
    <source>
        <dbReference type="SAM" id="Coils"/>
    </source>
</evidence>
<sequence length="151" mass="17838">MTPEQFAMHATPINKSAIYTVYRPNLGYKGDKTFERCEEYDNVILAIEQAKAQLKVKKDKYKRKKNHIPTIHKANFEEKYQFEISELEARLSNLEQLKEEIKTKHGIISKYGKEPEFTQLLLDELYRIIEPERFEAAVRVAKQKFAELTQK</sequence>
<evidence type="ECO:0000313" key="2">
    <source>
        <dbReference type="EMBL" id="VEI32582.1"/>
    </source>
</evidence>
<feature type="coiled-coil region" evidence="1">
    <location>
        <begin position="44"/>
        <end position="104"/>
    </location>
</feature>
<proteinExistence type="predicted"/>
<dbReference type="RefSeq" id="WP_126471434.1">
    <property type="nucleotide sequence ID" value="NZ_LR134481.1"/>
</dbReference>
<dbReference type="Proteomes" id="UP000268879">
    <property type="component" value="Chromosome"/>
</dbReference>
<reference evidence="2 3" key="1">
    <citation type="submission" date="2018-12" db="EMBL/GenBank/DDBJ databases">
        <authorList>
            <consortium name="Pathogen Informatics"/>
        </authorList>
    </citation>
    <scope>NUCLEOTIDE SEQUENCE [LARGE SCALE GENOMIC DNA]</scope>
    <source>
        <strain evidence="2 3">NCTC10665</strain>
    </source>
</reference>